<keyword evidence="4 5" id="KW-0472">Membrane</keyword>
<dbReference type="PANTHER" id="PTHR22950">
    <property type="entry name" value="AMINO ACID TRANSPORTER"/>
    <property type="match status" value="1"/>
</dbReference>
<dbReference type="STRING" id="224129.A0A1W4XG55"/>
<dbReference type="Pfam" id="PF01490">
    <property type="entry name" value="Aa_trans"/>
    <property type="match status" value="1"/>
</dbReference>
<dbReference type="KEGG" id="apln:108744012"/>
<evidence type="ECO:0000313" key="8">
    <source>
        <dbReference type="RefSeq" id="XP_018335116.1"/>
    </source>
</evidence>
<name>A0A1W4XG55_AGRPL</name>
<keyword evidence="3 5" id="KW-1133">Transmembrane helix</keyword>
<dbReference type="AlphaFoldDB" id="A0A1W4XG55"/>
<dbReference type="GO" id="GO:0015179">
    <property type="term" value="F:L-amino acid transmembrane transporter activity"/>
    <property type="evidence" value="ECO:0007669"/>
    <property type="project" value="TreeGrafter"/>
</dbReference>
<evidence type="ECO:0000256" key="3">
    <source>
        <dbReference type="ARBA" id="ARBA00022989"/>
    </source>
</evidence>
<dbReference type="GeneID" id="108744012"/>
<evidence type="ECO:0000256" key="2">
    <source>
        <dbReference type="ARBA" id="ARBA00022692"/>
    </source>
</evidence>
<gene>
    <name evidence="8" type="primary">LOC108744012</name>
</gene>
<dbReference type="InParanoid" id="A0A1W4XG55"/>
<reference evidence="8" key="1">
    <citation type="submission" date="2025-08" db="UniProtKB">
        <authorList>
            <consortium name="RefSeq"/>
        </authorList>
    </citation>
    <scope>IDENTIFICATION</scope>
    <source>
        <tissue evidence="8">Entire body</tissue>
    </source>
</reference>
<evidence type="ECO:0000313" key="7">
    <source>
        <dbReference type="Proteomes" id="UP000192223"/>
    </source>
</evidence>
<organism evidence="7 8">
    <name type="scientific">Agrilus planipennis</name>
    <name type="common">Emerald ash borer</name>
    <name type="synonym">Agrilus marcopoli</name>
    <dbReference type="NCBI Taxonomy" id="224129"/>
    <lineage>
        <taxon>Eukaryota</taxon>
        <taxon>Metazoa</taxon>
        <taxon>Ecdysozoa</taxon>
        <taxon>Arthropoda</taxon>
        <taxon>Hexapoda</taxon>
        <taxon>Insecta</taxon>
        <taxon>Pterygota</taxon>
        <taxon>Neoptera</taxon>
        <taxon>Endopterygota</taxon>
        <taxon>Coleoptera</taxon>
        <taxon>Polyphaga</taxon>
        <taxon>Elateriformia</taxon>
        <taxon>Buprestoidea</taxon>
        <taxon>Buprestidae</taxon>
        <taxon>Agrilinae</taxon>
        <taxon>Agrilus</taxon>
    </lineage>
</organism>
<evidence type="ECO:0000259" key="6">
    <source>
        <dbReference type="Pfam" id="PF01490"/>
    </source>
</evidence>
<dbReference type="OrthoDB" id="1684102at2759"/>
<dbReference type="InterPro" id="IPR013057">
    <property type="entry name" value="AA_transpt_TM"/>
</dbReference>
<dbReference type="GO" id="GO:0005774">
    <property type="term" value="C:vacuolar membrane"/>
    <property type="evidence" value="ECO:0007669"/>
    <property type="project" value="TreeGrafter"/>
</dbReference>
<evidence type="ECO:0000256" key="4">
    <source>
        <dbReference type="ARBA" id="ARBA00023136"/>
    </source>
</evidence>
<keyword evidence="2 5" id="KW-0812">Transmembrane</keyword>
<dbReference type="Proteomes" id="UP000192223">
    <property type="component" value="Unplaced"/>
</dbReference>
<proteinExistence type="predicted"/>
<evidence type="ECO:0000256" key="5">
    <source>
        <dbReference type="SAM" id="Phobius"/>
    </source>
</evidence>
<sequence>CIWSLFSNNETLIHILKGSLGTGILAMPKAFKDSGMVNGFVFTLLIGFLCTYCLHMLVQAQYVLCKRLKIPMLTYPESMKVALNSGPIWMRRFANMSP</sequence>
<comment type="subcellular location">
    <subcellularLocation>
        <location evidence="1">Membrane</location>
        <topology evidence="1">Multi-pass membrane protein</topology>
    </subcellularLocation>
</comment>
<feature type="non-terminal residue" evidence="8">
    <location>
        <position position="1"/>
    </location>
</feature>
<accession>A0A1W4XG55</accession>
<feature type="domain" description="Amino acid transporter transmembrane" evidence="6">
    <location>
        <begin position="9"/>
        <end position="64"/>
    </location>
</feature>
<dbReference type="RefSeq" id="XP_018335116.1">
    <property type="nucleotide sequence ID" value="XM_018479614.1"/>
</dbReference>
<keyword evidence="7" id="KW-1185">Reference proteome</keyword>
<protein>
    <submittedName>
        <fullName evidence="8">Proton-coupled amino acid transporter-like protein CG1139</fullName>
    </submittedName>
</protein>
<evidence type="ECO:0000256" key="1">
    <source>
        <dbReference type="ARBA" id="ARBA00004141"/>
    </source>
</evidence>
<dbReference type="PANTHER" id="PTHR22950:SF340">
    <property type="entry name" value="AMINO ACID TRANSPORTER TRANSMEMBRANE DOMAIN-CONTAINING PROTEIN-RELATED"/>
    <property type="match status" value="1"/>
</dbReference>
<feature type="transmembrane region" description="Helical" evidence="5">
    <location>
        <begin position="37"/>
        <end position="58"/>
    </location>
</feature>